<proteinExistence type="predicted"/>
<dbReference type="AlphaFoldDB" id="A0A3P6C4I5"/>
<evidence type="ECO:0000256" key="1">
    <source>
        <dbReference type="SAM" id="MobiDB-lite"/>
    </source>
</evidence>
<organism evidence="2">
    <name type="scientific">Brassica oleracea</name>
    <name type="common">Wild cabbage</name>
    <dbReference type="NCBI Taxonomy" id="3712"/>
    <lineage>
        <taxon>Eukaryota</taxon>
        <taxon>Viridiplantae</taxon>
        <taxon>Streptophyta</taxon>
        <taxon>Embryophyta</taxon>
        <taxon>Tracheophyta</taxon>
        <taxon>Spermatophyta</taxon>
        <taxon>Magnoliopsida</taxon>
        <taxon>eudicotyledons</taxon>
        <taxon>Gunneridae</taxon>
        <taxon>Pentapetalae</taxon>
        <taxon>rosids</taxon>
        <taxon>malvids</taxon>
        <taxon>Brassicales</taxon>
        <taxon>Brassicaceae</taxon>
        <taxon>Brassiceae</taxon>
        <taxon>Brassica</taxon>
    </lineage>
</organism>
<accession>A0A3P6C4I5</accession>
<dbReference type="EMBL" id="LR031873">
    <property type="protein sequence ID" value="VDD13133.1"/>
    <property type="molecule type" value="Genomic_DNA"/>
</dbReference>
<evidence type="ECO:0000313" key="2">
    <source>
        <dbReference type="EMBL" id="VDD13133.1"/>
    </source>
</evidence>
<sequence>MTAFVKRSVSSLQSASPPCNRRLLCLLLSIAKGSGDETEGYKSASHREVSLRQDVQPVSGGDRTLTPHFLGIGLSLFPAKFVSFR</sequence>
<gene>
    <name evidence="2" type="ORF">BOLC4T26999H</name>
</gene>
<reference evidence="2" key="1">
    <citation type="submission" date="2018-11" db="EMBL/GenBank/DDBJ databases">
        <authorList>
            <consortium name="Genoscope - CEA"/>
            <person name="William W."/>
        </authorList>
    </citation>
    <scope>NUCLEOTIDE SEQUENCE</scope>
</reference>
<protein>
    <submittedName>
        <fullName evidence="2">Uncharacterized protein</fullName>
    </submittedName>
</protein>
<feature type="region of interest" description="Disordered" evidence="1">
    <location>
        <begin position="39"/>
        <end position="59"/>
    </location>
</feature>
<name>A0A3P6C4I5_BRAOL</name>